<dbReference type="AlphaFoldDB" id="A0A2G9RD43"/>
<evidence type="ECO:0000313" key="5">
    <source>
        <dbReference type="EMBL" id="PIO25800.1"/>
    </source>
</evidence>
<dbReference type="PANTHER" id="PTHR11071:SF257">
    <property type="entry name" value="NK-TUMOR RECOGNITION PROTEIN"/>
    <property type="match status" value="1"/>
</dbReference>
<keyword evidence="2 3" id="KW-0413">Isomerase</keyword>
<dbReference type="GO" id="GO:0016018">
    <property type="term" value="F:cyclosporin A binding"/>
    <property type="evidence" value="ECO:0007669"/>
    <property type="project" value="TreeGrafter"/>
</dbReference>
<feature type="domain" description="PPIase cyclophilin-type" evidence="4">
    <location>
        <begin position="1"/>
        <end position="96"/>
    </location>
</feature>
<evidence type="ECO:0000256" key="2">
    <source>
        <dbReference type="ARBA" id="ARBA00023235"/>
    </source>
</evidence>
<dbReference type="SUPFAM" id="SSF50891">
    <property type="entry name" value="Cyclophilin-like"/>
    <property type="match status" value="1"/>
</dbReference>
<keyword evidence="6" id="KW-1185">Reference proteome</keyword>
<evidence type="ECO:0000256" key="1">
    <source>
        <dbReference type="ARBA" id="ARBA00023110"/>
    </source>
</evidence>
<evidence type="ECO:0000256" key="3">
    <source>
        <dbReference type="RuleBase" id="RU363019"/>
    </source>
</evidence>
<sequence length="96" mass="10502">GRIVFQLFSDVCPKTCMNFLCLCTGEKKIGKVTGKKLWYKGSTFHRVVKHFMIQGGDFSEESSGATALAVSNCNKVQIPDAYSRSHPTSSASAIRP</sequence>
<dbReference type="GO" id="GO:0005739">
    <property type="term" value="C:mitochondrion"/>
    <property type="evidence" value="ECO:0007669"/>
    <property type="project" value="TreeGrafter"/>
</dbReference>
<organism evidence="5 6">
    <name type="scientific">Aquarana catesbeiana</name>
    <name type="common">American bullfrog</name>
    <name type="synonym">Rana catesbeiana</name>
    <dbReference type="NCBI Taxonomy" id="8400"/>
    <lineage>
        <taxon>Eukaryota</taxon>
        <taxon>Metazoa</taxon>
        <taxon>Chordata</taxon>
        <taxon>Craniata</taxon>
        <taxon>Vertebrata</taxon>
        <taxon>Euteleostomi</taxon>
        <taxon>Amphibia</taxon>
        <taxon>Batrachia</taxon>
        <taxon>Anura</taxon>
        <taxon>Neobatrachia</taxon>
        <taxon>Ranoidea</taxon>
        <taxon>Ranidae</taxon>
        <taxon>Aquarana</taxon>
    </lineage>
</organism>
<dbReference type="Gene3D" id="2.40.100.10">
    <property type="entry name" value="Cyclophilin-like"/>
    <property type="match status" value="1"/>
</dbReference>
<dbReference type="Proteomes" id="UP000228934">
    <property type="component" value="Unassembled WGS sequence"/>
</dbReference>
<comment type="function">
    <text evidence="3">PPIases accelerate the folding of proteins. It catalyzes the cis-trans isomerization of proline imidic peptide bonds in oligopeptides.</text>
</comment>
<dbReference type="GO" id="GO:0003755">
    <property type="term" value="F:peptidyl-prolyl cis-trans isomerase activity"/>
    <property type="evidence" value="ECO:0007669"/>
    <property type="project" value="UniProtKB-UniRule"/>
</dbReference>
<accession>A0A2G9RD43</accession>
<dbReference type="PROSITE" id="PS00170">
    <property type="entry name" value="CSA_PPIASE_1"/>
    <property type="match status" value="1"/>
</dbReference>
<dbReference type="OrthoDB" id="6630374at2759"/>
<evidence type="ECO:0000259" key="4">
    <source>
        <dbReference type="PROSITE" id="PS50072"/>
    </source>
</evidence>
<comment type="similarity">
    <text evidence="3">Belongs to the cyclophilin-type PPIase family.</text>
</comment>
<dbReference type="GO" id="GO:0006457">
    <property type="term" value="P:protein folding"/>
    <property type="evidence" value="ECO:0007669"/>
    <property type="project" value="InterPro"/>
</dbReference>
<dbReference type="InterPro" id="IPR002130">
    <property type="entry name" value="Cyclophilin-type_PPIase_dom"/>
</dbReference>
<dbReference type="EC" id="5.2.1.8" evidence="3"/>
<dbReference type="PROSITE" id="PS50072">
    <property type="entry name" value="CSA_PPIASE_2"/>
    <property type="match status" value="1"/>
</dbReference>
<dbReference type="PRINTS" id="PR00153">
    <property type="entry name" value="CSAPPISMRASE"/>
</dbReference>
<dbReference type="InterPro" id="IPR029000">
    <property type="entry name" value="Cyclophilin-like_dom_sf"/>
</dbReference>
<dbReference type="InterPro" id="IPR020892">
    <property type="entry name" value="Cyclophilin-type_PPIase_CS"/>
</dbReference>
<name>A0A2G9RD43_AQUCT</name>
<dbReference type="PANTHER" id="PTHR11071">
    <property type="entry name" value="PEPTIDYL-PROLYL CIS-TRANS ISOMERASE"/>
    <property type="match status" value="1"/>
</dbReference>
<gene>
    <name evidence="5" type="ORF">AB205_0178220</name>
</gene>
<keyword evidence="1 3" id="KW-0697">Rotamase</keyword>
<proteinExistence type="inferred from homology"/>
<comment type="catalytic activity">
    <reaction evidence="3">
        <text>[protein]-peptidylproline (omega=180) = [protein]-peptidylproline (omega=0)</text>
        <dbReference type="Rhea" id="RHEA:16237"/>
        <dbReference type="Rhea" id="RHEA-COMP:10747"/>
        <dbReference type="Rhea" id="RHEA-COMP:10748"/>
        <dbReference type="ChEBI" id="CHEBI:83833"/>
        <dbReference type="ChEBI" id="CHEBI:83834"/>
        <dbReference type="EC" id="5.2.1.8"/>
    </reaction>
</comment>
<dbReference type="Pfam" id="PF00160">
    <property type="entry name" value="Pro_isomerase"/>
    <property type="match status" value="1"/>
</dbReference>
<reference evidence="6" key="1">
    <citation type="journal article" date="2017" name="Nat. Commun.">
        <title>The North American bullfrog draft genome provides insight into hormonal regulation of long noncoding RNA.</title>
        <authorList>
            <person name="Hammond S.A."/>
            <person name="Warren R.L."/>
            <person name="Vandervalk B.P."/>
            <person name="Kucuk E."/>
            <person name="Khan H."/>
            <person name="Gibb E.A."/>
            <person name="Pandoh P."/>
            <person name="Kirk H."/>
            <person name="Zhao Y."/>
            <person name="Jones M."/>
            <person name="Mungall A.J."/>
            <person name="Coope R."/>
            <person name="Pleasance S."/>
            <person name="Moore R.A."/>
            <person name="Holt R.A."/>
            <person name="Round J.M."/>
            <person name="Ohora S."/>
            <person name="Walle B.V."/>
            <person name="Veldhoen N."/>
            <person name="Helbing C.C."/>
            <person name="Birol I."/>
        </authorList>
    </citation>
    <scope>NUCLEOTIDE SEQUENCE [LARGE SCALE GENOMIC DNA]</scope>
</reference>
<evidence type="ECO:0000313" key="6">
    <source>
        <dbReference type="Proteomes" id="UP000228934"/>
    </source>
</evidence>
<dbReference type="EMBL" id="KV950151">
    <property type="protein sequence ID" value="PIO25800.1"/>
    <property type="molecule type" value="Genomic_DNA"/>
</dbReference>
<protein>
    <recommendedName>
        <fullName evidence="3">Peptidyl-prolyl cis-trans isomerase</fullName>
        <shortName evidence="3">PPIase</shortName>
        <ecNumber evidence="3">5.2.1.8</ecNumber>
    </recommendedName>
</protein>
<feature type="non-terminal residue" evidence="5">
    <location>
        <position position="1"/>
    </location>
</feature>